<dbReference type="GO" id="GO:0043023">
    <property type="term" value="F:ribosomal large subunit binding"/>
    <property type="evidence" value="ECO:0007669"/>
    <property type="project" value="InterPro"/>
</dbReference>
<sequence length="163" mass="18593">MSDAQTLSTRTHLGHLLNPGDLVMAFDIRNCNVNNTVFDEMKPEDIPDVIIVKKVYDRARRLAHRKWKLKRLVVDGNIVGNGTESVADEFQRFMEDVEEDPALREKINIYKDEERINQAVDSDDEAIPDAPTLAEMLDDLNFEDSEMQDVAAESSQEEPMEKA</sequence>
<evidence type="ECO:0000259" key="2">
    <source>
        <dbReference type="Pfam" id="PF21192"/>
    </source>
</evidence>
<dbReference type="PANTHER" id="PTHR12746">
    <property type="entry name" value="NONSENSE-MEDIATED MRNA DECAY PROTEIN 3"/>
    <property type="match status" value="1"/>
</dbReference>
<gene>
    <name evidence="3" type="ORF">TELCIR_16361</name>
</gene>
<name>A0A2G9TVZ4_TELCI</name>
<organism evidence="3 4">
    <name type="scientific">Teladorsagia circumcincta</name>
    <name type="common">Brown stomach worm</name>
    <name type="synonym">Ostertagia circumcincta</name>
    <dbReference type="NCBI Taxonomy" id="45464"/>
    <lineage>
        <taxon>Eukaryota</taxon>
        <taxon>Metazoa</taxon>
        <taxon>Ecdysozoa</taxon>
        <taxon>Nematoda</taxon>
        <taxon>Chromadorea</taxon>
        <taxon>Rhabditida</taxon>
        <taxon>Rhabditina</taxon>
        <taxon>Rhabditomorpha</taxon>
        <taxon>Strongyloidea</taxon>
        <taxon>Trichostrongylidae</taxon>
        <taxon>Teladorsagia</taxon>
    </lineage>
</organism>
<keyword evidence="4" id="KW-1185">Reference proteome</keyword>
<dbReference type="PANTHER" id="PTHR12746:SF2">
    <property type="entry name" value="60S RIBOSOMAL EXPORT PROTEIN NMD3"/>
    <property type="match status" value="1"/>
</dbReference>
<feature type="domain" description="60S ribosomal export protein NMD3 OB-fold" evidence="2">
    <location>
        <begin position="4"/>
        <end position="54"/>
    </location>
</feature>
<dbReference type="EMBL" id="KZ352573">
    <property type="protein sequence ID" value="PIO62095.1"/>
    <property type="molecule type" value="Genomic_DNA"/>
</dbReference>
<dbReference type="GO" id="GO:0005737">
    <property type="term" value="C:cytoplasm"/>
    <property type="evidence" value="ECO:0007669"/>
    <property type="project" value="TreeGrafter"/>
</dbReference>
<dbReference type="AlphaFoldDB" id="A0A2G9TVZ4"/>
<dbReference type="Proteomes" id="UP000230423">
    <property type="component" value="Unassembled WGS sequence"/>
</dbReference>
<dbReference type="InterPro" id="IPR039768">
    <property type="entry name" value="Nmd3"/>
</dbReference>
<dbReference type="OrthoDB" id="203821at2759"/>
<dbReference type="InterPro" id="IPR048898">
    <property type="entry name" value="OB_NMD3"/>
</dbReference>
<proteinExistence type="predicted"/>
<dbReference type="GO" id="GO:0000055">
    <property type="term" value="P:ribosomal large subunit export from nucleus"/>
    <property type="evidence" value="ECO:0007669"/>
    <property type="project" value="TreeGrafter"/>
</dbReference>
<protein>
    <recommendedName>
        <fullName evidence="2">60S ribosomal export protein NMD3 OB-fold domain-containing protein</fullName>
    </recommendedName>
</protein>
<dbReference type="Pfam" id="PF21192">
    <property type="entry name" value="OB_NMD3"/>
    <property type="match status" value="1"/>
</dbReference>
<accession>A0A2G9TVZ4</accession>
<feature type="region of interest" description="Disordered" evidence="1">
    <location>
        <begin position="143"/>
        <end position="163"/>
    </location>
</feature>
<evidence type="ECO:0000256" key="1">
    <source>
        <dbReference type="SAM" id="MobiDB-lite"/>
    </source>
</evidence>
<reference evidence="3 4" key="1">
    <citation type="submission" date="2015-09" db="EMBL/GenBank/DDBJ databases">
        <title>Draft genome of the parasitic nematode Teladorsagia circumcincta isolate WARC Sus (inbred).</title>
        <authorList>
            <person name="Mitreva M."/>
        </authorList>
    </citation>
    <scope>NUCLEOTIDE SEQUENCE [LARGE SCALE GENOMIC DNA]</scope>
    <source>
        <strain evidence="3 4">S</strain>
    </source>
</reference>
<evidence type="ECO:0000313" key="3">
    <source>
        <dbReference type="EMBL" id="PIO62095.1"/>
    </source>
</evidence>
<dbReference type="GO" id="GO:0005634">
    <property type="term" value="C:nucleus"/>
    <property type="evidence" value="ECO:0007669"/>
    <property type="project" value="TreeGrafter"/>
</dbReference>
<evidence type="ECO:0000313" key="4">
    <source>
        <dbReference type="Proteomes" id="UP000230423"/>
    </source>
</evidence>